<dbReference type="Proteomes" id="UP000258016">
    <property type="component" value="Plasmid unnamed"/>
</dbReference>
<keyword evidence="1" id="KW-0732">Signal</keyword>
<protein>
    <submittedName>
        <fullName evidence="2">Uncharacterized protein</fullName>
    </submittedName>
</protein>
<dbReference type="PROSITE" id="PS51257">
    <property type="entry name" value="PROKAR_LIPOPROTEIN"/>
    <property type="match status" value="1"/>
</dbReference>
<evidence type="ECO:0000313" key="2">
    <source>
        <dbReference type="EMBL" id="ASR53768.1"/>
    </source>
</evidence>
<proteinExistence type="predicted"/>
<evidence type="ECO:0000256" key="1">
    <source>
        <dbReference type="SAM" id="SignalP"/>
    </source>
</evidence>
<evidence type="ECO:0000313" key="3">
    <source>
        <dbReference type="Proteomes" id="UP000258016"/>
    </source>
</evidence>
<feature type="signal peptide" evidence="1">
    <location>
        <begin position="1"/>
        <end position="20"/>
    </location>
</feature>
<accession>A0ABM6MCK6</accession>
<feature type="chain" id="PRO_5046568540" evidence="1">
    <location>
        <begin position="21"/>
        <end position="469"/>
    </location>
</feature>
<keyword evidence="2" id="KW-0614">Plasmid</keyword>
<dbReference type="EMBL" id="CP020084">
    <property type="protein sequence ID" value="ASR53768.1"/>
    <property type="molecule type" value="Genomic_DNA"/>
</dbReference>
<sequence length="469" mass="53096">MFLRLAALCLAALTAGCSLFGDDWLDKAEKAASGPQAMWYRVQFEADYGSQRVKIDQMVTCTTTYISGGFLGQSPNSAVTEAYPKTAGVDLADGSRVVVRVPDMCRRNRAFVTAADGDLEMVRGWEKVGSFDVMPLVIWSERSRDPERMESYISRDYYLHPEARFKNAKGTLTLWEVGRIPENVREILSAPPFEPFSPNPWVDPERAKRVSMEERLKGYDREGYHGNGPRYAAYTITEIDSVEEWWTKYLDYAQRIGFRLEDVRNKPEPEPDYETKDVSVWPTASDIMGRWVGDPDFVYADCPRRYIYDLMVGVPRMSDLPFNSQDGGAIISGITISENGPYVPDYKNPDYRLKAMQSRACAKRAAETRTFDIIDGHLDASKAIPGVLVYRKWGFQAGIGTGTPPVLRDTGVIVSASPWGMRHRLLGISTQTNSYDLRDTVVKMKPSKRWFVLGHQHHIYTGRTENSHF</sequence>
<name>A0ABM6MCK6_9SPHN</name>
<organism evidence="2 3">
    <name type="scientific">Blastomonas fulva</name>
    <dbReference type="NCBI Taxonomy" id="1550728"/>
    <lineage>
        <taxon>Bacteria</taxon>
        <taxon>Pseudomonadati</taxon>
        <taxon>Pseudomonadota</taxon>
        <taxon>Alphaproteobacteria</taxon>
        <taxon>Sphingomonadales</taxon>
        <taxon>Sphingomonadaceae</taxon>
        <taxon>Blastomonas</taxon>
    </lineage>
</organism>
<reference evidence="2 3" key="1">
    <citation type="submission" date="2017-03" db="EMBL/GenBank/DDBJ databases">
        <title>Complete genome sequence of Blastomonas fulva degrading microcsystin LR.</title>
        <authorList>
            <person name="Lee H.-g."/>
            <person name="Jin L."/>
            <person name="oh H.-M."/>
        </authorList>
    </citation>
    <scope>NUCLEOTIDE SEQUENCE [LARGE SCALE GENOMIC DNA]</scope>
    <source>
        <strain evidence="2 3">T2</strain>
        <plasmid evidence="2 3">unnamed</plasmid>
    </source>
</reference>
<geneLocation type="plasmid" evidence="2 3">
    <name>unnamed</name>
</geneLocation>
<gene>
    <name evidence="2" type="ORF">B5J99_19255</name>
</gene>
<keyword evidence="3" id="KW-1185">Reference proteome</keyword>